<dbReference type="InterPro" id="IPR001789">
    <property type="entry name" value="Sig_transdc_resp-reg_receiver"/>
</dbReference>
<reference evidence="4" key="1">
    <citation type="submission" date="2011-06" db="EMBL/GenBank/DDBJ databases">
        <title>Complete genome sequence of Paenibacillus mucilaginosus KNP414.</title>
        <authorList>
            <person name="Wang J."/>
            <person name="Hu S."/>
            <person name="Hu X."/>
            <person name="Zhang B."/>
            <person name="Dong D."/>
            <person name="Zhang S."/>
            <person name="Zhao K."/>
            <person name="Wu D."/>
        </authorList>
    </citation>
    <scope>NUCLEOTIDE SEQUENCE [LARGE SCALE GENOMIC DNA]</scope>
    <source>
        <strain evidence="4">KNP414</strain>
    </source>
</reference>
<dbReference type="Proteomes" id="UP000006620">
    <property type="component" value="Chromosome"/>
</dbReference>
<dbReference type="PROSITE" id="PS50110">
    <property type="entry name" value="RESPONSE_REGULATORY"/>
    <property type="match status" value="1"/>
</dbReference>
<organism evidence="3 4">
    <name type="scientific">Paenibacillus mucilaginosus (strain KNP414)</name>
    <dbReference type="NCBI Taxonomy" id="1036673"/>
    <lineage>
        <taxon>Bacteria</taxon>
        <taxon>Bacillati</taxon>
        <taxon>Bacillota</taxon>
        <taxon>Bacilli</taxon>
        <taxon>Bacillales</taxon>
        <taxon>Paenibacillaceae</taxon>
        <taxon>Paenibacillus</taxon>
    </lineage>
</organism>
<dbReference type="Pfam" id="PF04397">
    <property type="entry name" value="LytTR"/>
    <property type="match status" value="1"/>
</dbReference>
<dbReference type="RefSeq" id="WP_013914446.1">
    <property type="nucleotide sequence ID" value="NC_015690.1"/>
</dbReference>
<evidence type="ECO:0000259" key="2">
    <source>
        <dbReference type="PROSITE" id="PS50110"/>
    </source>
</evidence>
<dbReference type="InterPro" id="IPR007492">
    <property type="entry name" value="LytTR_DNA-bd_dom"/>
</dbReference>
<sequence>MDQYKYRVVIADMNRENREAIERHIKSRHPDLYVIRSVSSGNRLVEVCDRHQPEIVILNVKLKAKDGLSAAKEVISRGHSPEWIGMADQEHLPVLLGNHELKFADYLMVPWIGERLSKSLGEAVARCGTASGRPFLQEGGGFVNTVKSYYKAKPIEIPERVLVFAQKKDKYVTRLFLSNGKVHHINSTLKDIQSQCTLGVFKAHKSFLVNIKYIEYVVASTQVSGNYDIHLVKNHYGLAIPLSKKMYPNFVRAKEFSNTLMSRILLDGIAH</sequence>
<dbReference type="KEGG" id="pms:KNP414_00692"/>
<name>F8FQV2_PAEMK</name>
<evidence type="ECO:0000313" key="4">
    <source>
        <dbReference type="Proteomes" id="UP000006620"/>
    </source>
</evidence>
<dbReference type="Gene3D" id="3.40.50.2300">
    <property type="match status" value="1"/>
</dbReference>
<reference evidence="3 4" key="2">
    <citation type="journal article" date="2013" name="Genome Announc.">
        <title>Genome Sequence of Growth-Improving Paenibacillus mucilaginosus Strain KNP414.</title>
        <authorList>
            <person name="Lu J.J."/>
            <person name="Wang J.F."/>
            <person name="Hu X.F."/>
        </authorList>
    </citation>
    <scope>NUCLEOTIDE SEQUENCE [LARGE SCALE GENOMIC DNA]</scope>
    <source>
        <strain evidence="3 4">KNP414</strain>
    </source>
</reference>
<dbReference type="PATRIC" id="fig|1036673.3.peg.604"/>
<dbReference type="InterPro" id="IPR011006">
    <property type="entry name" value="CheY-like_superfamily"/>
</dbReference>
<accession>F8FQV2</accession>
<dbReference type="SMART" id="SM00850">
    <property type="entry name" value="LytTR"/>
    <property type="match status" value="1"/>
</dbReference>
<dbReference type="Pfam" id="PF00072">
    <property type="entry name" value="Response_reg"/>
    <property type="match status" value="1"/>
</dbReference>
<dbReference type="HOGENOM" id="CLU_1026157_0_0_9"/>
<dbReference type="GO" id="GO:0000160">
    <property type="term" value="P:phosphorelay signal transduction system"/>
    <property type="evidence" value="ECO:0007669"/>
    <property type="project" value="InterPro"/>
</dbReference>
<protein>
    <submittedName>
        <fullName evidence="3">Putative response regulator</fullName>
    </submittedName>
</protein>
<evidence type="ECO:0000256" key="1">
    <source>
        <dbReference type="PROSITE-ProRule" id="PRU00169"/>
    </source>
</evidence>
<dbReference type="SUPFAM" id="SSF52172">
    <property type="entry name" value="CheY-like"/>
    <property type="match status" value="1"/>
</dbReference>
<gene>
    <name evidence="3" type="ordered locus">KNP414_00692</name>
</gene>
<dbReference type="GO" id="GO:0003677">
    <property type="term" value="F:DNA binding"/>
    <property type="evidence" value="ECO:0007669"/>
    <property type="project" value="InterPro"/>
</dbReference>
<feature type="domain" description="Response regulatory" evidence="2">
    <location>
        <begin position="7"/>
        <end position="124"/>
    </location>
</feature>
<evidence type="ECO:0000313" key="3">
    <source>
        <dbReference type="EMBL" id="AEI39282.1"/>
    </source>
</evidence>
<comment type="caution">
    <text evidence="1">Lacks conserved residue(s) required for the propagation of feature annotation.</text>
</comment>
<dbReference type="AlphaFoldDB" id="F8FQV2"/>
<proteinExistence type="predicted"/>
<dbReference type="EMBL" id="CP002869">
    <property type="protein sequence ID" value="AEI39282.1"/>
    <property type="molecule type" value="Genomic_DNA"/>
</dbReference>
<dbReference type="Gene3D" id="2.40.50.1020">
    <property type="entry name" value="LytTr DNA-binding domain"/>
    <property type="match status" value="1"/>
</dbReference>